<dbReference type="GO" id="GO:0005886">
    <property type="term" value="C:plasma membrane"/>
    <property type="evidence" value="ECO:0007669"/>
    <property type="project" value="TreeGrafter"/>
</dbReference>
<reference evidence="4" key="1">
    <citation type="submission" date="2014-05" db="EMBL/GenBank/DDBJ databases">
        <title>The genome and life-stage specific transcriptomes of Globodera pallida elucidate key aspects of plant parasitism by a cyst nematode.</title>
        <authorList>
            <person name="Cotton J.A."/>
            <person name="Lilley C.J."/>
            <person name="Jones L.M."/>
            <person name="Kikuchi T."/>
            <person name="Reid A.J."/>
            <person name="Thorpe P."/>
            <person name="Tsai I.J."/>
            <person name="Beasley H."/>
            <person name="Blok V."/>
            <person name="Cock P.J.A."/>
            <person name="Van den Akker S.E."/>
            <person name="Holroyd N."/>
            <person name="Hunt M."/>
            <person name="Mantelin S."/>
            <person name="Naghra H."/>
            <person name="Pain A."/>
            <person name="Palomares-Rius J.E."/>
            <person name="Zarowiecki M."/>
            <person name="Berriman M."/>
            <person name="Jones J.T."/>
            <person name="Urwin P.E."/>
        </authorList>
    </citation>
    <scope>NUCLEOTIDE SEQUENCE [LARGE SCALE GENOMIC DNA]</scope>
    <source>
        <strain evidence="4">Lindley</strain>
    </source>
</reference>
<dbReference type="PANTHER" id="PTHR10502">
    <property type="entry name" value="ANNEXIN"/>
    <property type="match status" value="1"/>
</dbReference>
<dbReference type="PROSITE" id="PS51897">
    <property type="entry name" value="ANNEXIN_2"/>
    <property type="match status" value="1"/>
</dbReference>
<dbReference type="InterPro" id="IPR037104">
    <property type="entry name" value="Annexin_sf"/>
</dbReference>
<dbReference type="SMART" id="SM00335">
    <property type="entry name" value="ANX"/>
    <property type="match status" value="3"/>
</dbReference>
<comment type="similarity">
    <text evidence="1">Belongs to the annexin family.</text>
</comment>
<dbReference type="PANTHER" id="PTHR10502:SF102">
    <property type="entry name" value="ANNEXIN B11"/>
    <property type="match status" value="1"/>
</dbReference>
<keyword evidence="4" id="KW-1185">Reference proteome</keyword>
<dbReference type="WBParaSite" id="GPLIN_000972500">
    <property type="protein sequence ID" value="GPLIN_000972500"/>
    <property type="gene ID" value="GPLIN_000972500"/>
</dbReference>
<protein>
    <submittedName>
        <fullName evidence="5">Annexin</fullName>
    </submittedName>
</protein>
<evidence type="ECO:0000256" key="2">
    <source>
        <dbReference type="ARBA" id="ARBA00022737"/>
    </source>
</evidence>
<dbReference type="Pfam" id="PF00191">
    <property type="entry name" value="Annexin"/>
    <property type="match status" value="3"/>
</dbReference>
<sequence>MSSSTAIVREMGDPFDLRINVSIEAQEDAQKLWRAGQACLGTDEIAFNEILGGQNFAQLHLGLGTSDNDLLVRLVVSRSEIDMAAIRKAYQKMYRKSLEVAIADDCSSAYKALECLLELPRISPFNWILHPIYEGSLFFLSDCGAVALGDEGSGSDKSMAILQPLINCNNAQRQELVHVFKQMHGKDLITELKRVSGEFQEMIMAAAEPCAEGAWHKTSSDRIRLTTRTNAQIHHIKLAYRQAYDTELKMDVEKTTSGHFRRLLISLCSGAHDEHTQTSTRIRPGDC</sequence>
<evidence type="ECO:0000256" key="3">
    <source>
        <dbReference type="ARBA" id="ARBA00023216"/>
    </source>
</evidence>
<dbReference type="Proteomes" id="UP000050741">
    <property type="component" value="Unassembled WGS sequence"/>
</dbReference>
<dbReference type="Gene3D" id="1.10.220.10">
    <property type="entry name" value="Annexin"/>
    <property type="match status" value="4"/>
</dbReference>
<evidence type="ECO:0000256" key="1">
    <source>
        <dbReference type="ARBA" id="ARBA00007831"/>
    </source>
</evidence>
<accession>A0A183CA26</accession>
<keyword evidence="2" id="KW-0677">Repeat</keyword>
<dbReference type="GO" id="GO:0005509">
    <property type="term" value="F:calcium ion binding"/>
    <property type="evidence" value="ECO:0007669"/>
    <property type="project" value="InterPro"/>
</dbReference>
<organism evidence="4 5">
    <name type="scientific">Globodera pallida</name>
    <name type="common">Potato cyst nematode worm</name>
    <name type="synonym">Heterodera pallida</name>
    <dbReference type="NCBI Taxonomy" id="36090"/>
    <lineage>
        <taxon>Eukaryota</taxon>
        <taxon>Metazoa</taxon>
        <taxon>Ecdysozoa</taxon>
        <taxon>Nematoda</taxon>
        <taxon>Chromadorea</taxon>
        <taxon>Rhabditida</taxon>
        <taxon>Tylenchina</taxon>
        <taxon>Tylenchomorpha</taxon>
        <taxon>Tylenchoidea</taxon>
        <taxon>Heteroderidae</taxon>
        <taxon>Heteroderinae</taxon>
        <taxon>Globodera</taxon>
    </lineage>
</organism>
<name>A0A183CA26_GLOPA</name>
<dbReference type="GO" id="GO:0005737">
    <property type="term" value="C:cytoplasm"/>
    <property type="evidence" value="ECO:0007669"/>
    <property type="project" value="TreeGrafter"/>
</dbReference>
<dbReference type="GO" id="GO:0001786">
    <property type="term" value="F:phosphatidylserine binding"/>
    <property type="evidence" value="ECO:0007669"/>
    <property type="project" value="TreeGrafter"/>
</dbReference>
<proteinExistence type="inferred from homology"/>
<dbReference type="AlphaFoldDB" id="A0A183CA26"/>
<keyword evidence="3" id="KW-0041">Annexin</keyword>
<dbReference type="SUPFAM" id="SSF47874">
    <property type="entry name" value="Annexin"/>
    <property type="match status" value="2"/>
</dbReference>
<dbReference type="GO" id="GO:0005544">
    <property type="term" value="F:calcium-dependent phospholipid binding"/>
    <property type="evidence" value="ECO:0007669"/>
    <property type="project" value="InterPro"/>
</dbReference>
<reference evidence="5" key="2">
    <citation type="submission" date="2016-06" db="UniProtKB">
        <authorList>
            <consortium name="WormBaseParasite"/>
        </authorList>
    </citation>
    <scope>IDENTIFICATION</scope>
</reference>
<dbReference type="GO" id="GO:0012506">
    <property type="term" value="C:vesicle membrane"/>
    <property type="evidence" value="ECO:0007669"/>
    <property type="project" value="TreeGrafter"/>
</dbReference>
<evidence type="ECO:0000313" key="5">
    <source>
        <dbReference type="WBParaSite" id="GPLIN_000972500"/>
    </source>
</evidence>
<evidence type="ECO:0000313" key="4">
    <source>
        <dbReference type="Proteomes" id="UP000050741"/>
    </source>
</evidence>
<dbReference type="GO" id="GO:0005634">
    <property type="term" value="C:nucleus"/>
    <property type="evidence" value="ECO:0007669"/>
    <property type="project" value="TreeGrafter"/>
</dbReference>
<dbReference type="InterPro" id="IPR018502">
    <property type="entry name" value="Annexin_repeat"/>
</dbReference>